<feature type="domain" description="Xylose isomerase-like TIM barrel" evidence="1">
    <location>
        <begin position="33"/>
        <end position="266"/>
    </location>
</feature>
<accession>A0A412ATD5</accession>
<name>A0A412ATD5_9FIRM</name>
<proteinExistence type="predicted"/>
<organism evidence="2 3">
    <name type="scientific">[Clostridium] leptum</name>
    <dbReference type="NCBI Taxonomy" id="1535"/>
    <lineage>
        <taxon>Bacteria</taxon>
        <taxon>Bacillati</taxon>
        <taxon>Bacillota</taxon>
        <taxon>Clostridia</taxon>
        <taxon>Eubacteriales</taxon>
        <taxon>Oscillospiraceae</taxon>
        <taxon>Oscillospiraceae incertae sedis</taxon>
    </lineage>
</organism>
<keyword evidence="2" id="KW-0413">Isomerase</keyword>
<dbReference type="Gene3D" id="3.20.20.150">
    <property type="entry name" value="Divalent-metal-dependent TIM barrel enzymes"/>
    <property type="match status" value="1"/>
</dbReference>
<evidence type="ECO:0000313" key="3">
    <source>
        <dbReference type="Proteomes" id="UP000284751"/>
    </source>
</evidence>
<evidence type="ECO:0000259" key="1">
    <source>
        <dbReference type="Pfam" id="PF01261"/>
    </source>
</evidence>
<dbReference type="Pfam" id="PF01261">
    <property type="entry name" value="AP_endonuc_2"/>
    <property type="match status" value="1"/>
</dbReference>
<dbReference type="InterPro" id="IPR050312">
    <property type="entry name" value="IolE/XylAMocC-like"/>
</dbReference>
<dbReference type="AlphaFoldDB" id="A0A412ATD5"/>
<dbReference type="SUPFAM" id="SSF51658">
    <property type="entry name" value="Xylose isomerase-like"/>
    <property type="match status" value="1"/>
</dbReference>
<dbReference type="PANTHER" id="PTHR12110:SF41">
    <property type="entry name" value="INOSOSE DEHYDRATASE"/>
    <property type="match status" value="1"/>
</dbReference>
<dbReference type="Proteomes" id="UP000284751">
    <property type="component" value="Unassembled WGS sequence"/>
</dbReference>
<dbReference type="InterPro" id="IPR013022">
    <property type="entry name" value="Xyl_isomerase-like_TIM-brl"/>
</dbReference>
<protein>
    <submittedName>
        <fullName evidence="2">Sugar phosphate isomerase/epimerase</fullName>
    </submittedName>
</protein>
<evidence type="ECO:0000313" key="2">
    <source>
        <dbReference type="EMBL" id="RGQ34445.1"/>
    </source>
</evidence>
<reference evidence="2 3" key="1">
    <citation type="submission" date="2018-08" db="EMBL/GenBank/DDBJ databases">
        <title>A genome reference for cultivated species of the human gut microbiota.</title>
        <authorList>
            <person name="Zou Y."/>
            <person name="Xue W."/>
            <person name="Luo G."/>
        </authorList>
    </citation>
    <scope>NUCLEOTIDE SEQUENCE [LARGE SCALE GENOMIC DNA]</scope>
    <source>
        <strain evidence="2 3">AF28-26</strain>
    </source>
</reference>
<dbReference type="PANTHER" id="PTHR12110">
    <property type="entry name" value="HYDROXYPYRUVATE ISOMERASE"/>
    <property type="match status" value="1"/>
</dbReference>
<dbReference type="EMBL" id="QRTC01000080">
    <property type="protein sequence ID" value="RGQ34445.1"/>
    <property type="molecule type" value="Genomic_DNA"/>
</dbReference>
<comment type="caution">
    <text evidence="2">The sequence shown here is derived from an EMBL/GenBank/DDBJ whole genome shotgun (WGS) entry which is preliminary data.</text>
</comment>
<dbReference type="InterPro" id="IPR036237">
    <property type="entry name" value="Xyl_isomerase-like_sf"/>
</dbReference>
<gene>
    <name evidence="2" type="ORF">DWY99_13470</name>
</gene>
<dbReference type="GO" id="GO:0016853">
    <property type="term" value="F:isomerase activity"/>
    <property type="evidence" value="ECO:0007669"/>
    <property type="project" value="UniProtKB-KW"/>
</dbReference>
<sequence length="275" mass="31839">MAFLKGGKALALGISTACLYPMAMEDSLQTLIDSGFREFEIFINTYSEMEPEFLTLLEEKLTPQGCRVKSLHPFTSGFESYLLFSNYERRFQDGASFYRRYFEMARRLGAEILVIHGDRSFEKSGLNDREYYDRFGILSRIAREYGVTLAQENVNAFRSQDCGFIRNMREYLKEDASFVLDVKQAVRSGRDPYEMCEAMGKNLVHIHINDNRPGRDCLLPGRGEMDYARLLNILKENHYRGDFIIEVYRKDFAQISELADAYRFLQSAGFESCFG</sequence>